<gene>
    <name evidence="8" type="ORF">M2350_003679</name>
</gene>
<name>A0ABT2ETD7_9BACT</name>
<accession>A0ABT2ETD7</accession>
<dbReference type="SFLD" id="SFLDG01384">
    <property type="entry name" value="thioether_bond_formation_requi"/>
    <property type="match status" value="1"/>
</dbReference>
<dbReference type="Proteomes" id="UP001204798">
    <property type="component" value="Unassembled WGS sequence"/>
</dbReference>
<dbReference type="InterPro" id="IPR023885">
    <property type="entry name" value="4Fe4S-binding_SPASM_dom"/>
</dbReference>
<proteinExistence type="inferred from homology"/>
<dbReference type="Pfam" id="PF04055">
    <property type="entry name" value="Radical_SAM"/>
    <property type="match status" value="1"/>
</dbReference>
<evidence type="ECO:0000256" key="5">
    <source>
        <dbReference type="ARBA" id="ARBA00023014"/>
    </source>
</evidence>
<evidence type="ECO:0000259" key="7">
    <source>
        <dbReference type="PROSITE" id="PS51918"/>
    </source>
</evidence>
<reference evidence="8 9" key="1">
    <citation type="submission" date="2022-08" db="EMBL/GenBank/DDBJ databases">
        <title>Bacterial and archaeal communities from various locations to study Microbial Dark Matter (Phase II).</title>
        <authorList>
            <person name="Stepanauskas R."/>
        </authorList>
    </citation>
    <scope>NUCLEOTIDE SEQUENCE [LARGE SCALE GENOMIC DNA]</scope>
    <source>
        <strain evidence="8 9">PD1</strain>
    </source>
</reference>
<organism evidence="8 9">
    <name type="scientific">Candidatus Fervidibacter sacchari</name>
    <dbReference type="NCBI Taxonomy" id="1448929"/>
    <lineage>
        <taxon>Bacteria</taxon>
        <taxon>Candidatus Fervidibacterota</taxon>
        <taxon>Candidatus Fervidibacter</taxon>
    </lineage>
</organism>
<evidence type="ECO:0000256" key="6">
    <source>
        <dbReference type="ARBA" id="ARBA00023601"/>
    </source>
</evidence>
<comment type="cofactor">
    <cofactor evidence="1">
        <name>[4Fe-4S] cluster</name>
        <dbReference type="ChEBI" id="CHEBI:49883"/>
    </cofactor>
</comment>
<evidence type="ECO:0000313" key="8">
    <source>
        <dbReference type="EMBL" id="MCS3921233.1"/>
    </source>
</evidence>
<protein>
    <recommendedName>
        <fullName evidence="7">Radical SAM core domain-containing protein</fullName>
    </recommendedName>
</protein>
<comment type="caution">
    <text evidence="8">The sequence shown here is derived from an EMBL/GenBank/DDBJ whole genome shotgun (WGS) entry which is preliminary data.</text>
</comment>
<evidence type="ECO:0000256" key="3">
    <source>
        <dbReference type="ARBA" id="ARBA00022723"/>
    </source>
</evidence>
<dbReference type="SUPFAM" id="SSF102114">
    <property type="entry name" value="Radical SAM enzymes"/>
    <property type="match status" value="1"/>
</dbReference>
<dbReference type="InterPro" id="IPR023867">
    <property type="entry name" value="Sulphatase_maturase_rSAM"/>
</dbReference>
<keyword evidence="9" id="KW-1185">Reference proteome</keyword>
<evidence type="ECO:0000256" key="2">
    <source>
        <dbReference type="ARBA" id="ARBA00022691"/>
    </source>
</evidence>
<feature type="domain" description="Radical SAM core" evidence="7">
    <location>
        <begin position="47"/>
        <end position="266"/>
    </location>
</feature>
<evidence type="ECO:0000256" key="1">
    <source>
        <dbReference type="ARBA" id="ARBA00001966"/>
    </source>
</evidence>
<dbReference type="Gene3D" id="3.20.20.70">
    <property type="entry name" value="Aldolase class I"/>
    <property type="match status" value="1"/>
</dbReference>
<dbReference type="CDD" id="cd01335">
    <property type="entry name" value="Radical_SAM"/>
    <property type="match status" value="1"/>
</dbReference>
<dbReference type="PROSITE" id="PS51918">
    <property type="entry name" value="RADICAL_SAM"/>
    <property type="match status" value="1"/>
</dbReference>
<dbReference type="EMBL" id="JANUCP010000011">
    <property type="protein sequence ID" value="MCS3921233.1"/>
    <property type="molecule type" value="Genomic_DNA"/>
</dbReference>
<dbReference type="RefSeq" id="WP_259102214.1">
    <property type="nucleotide sequence ID" value="NZ_CP130454.1"/>
</dbReference>
<evidence type="ECO:0000313" key="9">
    <source>
        <dbReference type="Proteomes" id="UP001204798"/>
    </source>
</evidence>
<keyword evidence="3" id="KW-0479">Metal-binding</keyword>
<comment type="similarity">
    <text evidence="6">Belongs to the radical SAM superfamily. Anaerobic sulfatase-maturating enzyme family.</text>
</comment>
<dbReference type="SFLD" id="SFLDG01386">
    <property type="entry name" value="main_SPASM_domain-containing"/>
    <property type="match status" value="1"/>
</dbReference>
<keyword evidence="5" id="KW-0411">Iron-sulfur</keyword>
<dbReference type="SFLD" id="SFLDG01072">
    <property type="entry name" value="dehydrogenase_like"/>
    <property type="match status" value="1"/>
</dbReference>
<keyword evidence="2" id="KW-0949">S-adenosyl-L-methionine</keyword>
<dbReference type="PANTHER" id="PTHR43273">
    <property type="entry name" value="ANAEROBIC SULFATASE-MATURATING ENZYME HOMOLOG ASLB-RELATED"/>
    <property type="match status" value="1"/>
</dbReference>
<dbReference type="PANTHER" id="PTHR43273:SF3">
    <property type="entry name" value="ANAEROBIC SULFATASE-MATURATING ENZYME HOMOLOG ASLB-RELATED"/>
    <property type="match status" value="1"/>
</dbReference>
<dbReference type="NCBIfam" id="TIGR04085">
    <property type="entry name" value="rSAM_more_4Fe4S"/>
    <property type="match status" value="1"/>
</dbReference>
<dbReference type="SFLD" id="SFLDS00029">
    <property type="entry name" value="Radical_SAM"/>
    <property type="match status" value="1"/>
</dbReference>
<evidence type="ECO:0000256" key="4">
    <source>
        <dbReference type="ARBA" id="ARBA00023004"/>
    </source>
</evidence>
<sequence>MAATTIAERVALSFEEKVARLDEVLQTFSDEEMRRLALLFEQQLEFHKRPPLVEMELIVTYRCNLACDYCFMRKQNLCMDKETALQAVDFLLAYSKDHPFVNVTFFGGEPLLYLDLMEEVAAYVTEKAKELGKQVNFACTTNGTLLTEKALDFSNRFGFLYLLSLDGSKQAHNLHRRFPNGRGSFEVIVSKLPMLKRRQGWLGARVTVTPETIGQLAEGVKELFELGINQFIIGLVHEADWDREALSEIERQYDLLLEFYLWAKDKNLPLRMTMFEKSLDEVKRERKHVWGCGAGSGRIAVTGEGKIYPCSRFAGSNDDRYVIGHIEEGFYKSKLSEALRAGAWARPKCVKCPLSDICSGGCPAVNLEATGSLYEPPKAYCAEVRAWAKAISKLPETTPEAGEQNKPCPVEG</sequence>
<dbReference type="SFLD" id="SFLDG01067">
    <property type="entry name" value="SPASM/twitch_domain_containing"/>
    <property type="match status" value="1"/>
</dbReference>
<dbReference type="InterPro" id="IPR013785">
    <property type="entry name" value="Aldolase_TIM"/>
</dbReference>
<keyword evidence="4" id="KW-0408">Iron</keyword>
<dbReference type="InterPro" id="IPR058240">
    <property type="entry name" value="rSAM_sf"/>
</dbReference>
<dbReference type="InterPro" id="IPR007197">
    <property type="entry name" value="rSAM"/>
</dbReference>